<dbReference type="AlphaFoldDB" id="E0SRV5"/>
<feature type="transmembrane region" description="Helical" evidence="1">
    <location>
        <begin position="7"/>
        <end position="29"/>
    </location>
</feature>
<dbReference type="KEGG" id="iag:Igag_1689"/>
<dbReference type="Proteomes" id="UP000001304">
    <property type="component" value="Chromosome"/>
</dbReference>
<evidence type="ECO:0000256" key="1">
    <source>
        <dbReference type="SAM" id="Phobius"/>
    </source>
</evidence>
<accession>E0SRV5</accession>
<proteinExistence type="predicted"/>
<keyword evidence="1" id="KW-0472">Membrane</keyword>
<dbReference type="STRING" id="583356.Igag_1689"/>
<dbReference type="HOGENOM" id="CLU_492311_0_0_2"/>
<reference evidence="2 3" key="1">
    <citation type="journal article" date="2010" name="Stand. Genomic Sci.">
        <title>Complete genome sequence of Ignisphaera aggregans type strain (AQ1.S1).</title>
        <authorList>
            <person name="Goker M."/>
            <person name="Held B."/>
            <person name="Lapidus A."/>
            <person name="Nolan M."/>
            <person name="Spring S."/>
            <person name="Yasawong M."/>
            <person name="Lucas S."/>
            <person name="Glavina Del Rio T."/>
            <person name="Tice H."/>
            <person name="Cheng J.F."/>
            <person name="Goodwin L."/>
            <person name="Tapia R."/>
            <person name="Pitluck S."/>
            <person name="Liolios K."/>
            <person name="Ivanova N."/>
            <person name="Mavromatis K."/>
            <person name="Mikhailova N."/>
            <person name="Pati A."/>
            <person name="Chen A."/>
            <person name="Palaniappan K."/>
            <person name="Brambilla E."/>
            <person name="Land M."/>
            <person name="Hauser L."/>
            <person name="Chang Y.J."/>
            <person name="Jeffries C.D."/>
            <person name="Brettin T."/>
            <person name="Detter J.C."/>
            <person name="Han C."/>
            <person name="Rohde M."/>
            <person name="Sikorski J."/>
            <person name="Woyke T."/>
            <person name="Bristow J."/>
            <person name="Eisen J.A."/>
            <person name="Markowitz V."/>
            <person name="Hugenholtz P."/>
            <person name="Kyrpides N.C."/>
            <person name="Klenk H.P."/>
        </authorList>
    </citation>
    <scope>NUCLEOTIDE SEQUENCE [LARGE SCALE GENOMIC DNA]</scope>
    <source>
        <strain evidence="3">DSM 17230 / JCM 13409 / AQ1.S1</strain>
    </source>
</reference>
<evidence type="ECO:0000313" key="2">
    <source>
        <dbReference type="EMBL" id="ADM28486.1"/>
    </source>
</evidence>
<dbReference type="BioCyc" id="IAGG583356:GHAH-1676-MONOMER"/>
<sequence>MRGQSDIIISIIAFSMILMVVLPLAYTLYTKIYTSYQQPAVEENRKSVAELGRFVAEGTLNVSAIYLPTSTDISIVVRNIGGRQIDISRVFIAITCRDRYYMVTPREFNNIYIASGETISRNIDITKYIDCTQYNVNGVYVVTSDGYIVSAKIYNPQEEYQSPGSGSETPSIPQYSPGVVAPQLLPTAINPSGNTWNITQLLGKGFRIATVDNMNMPTKIIFIPDPNEILYKKGMVGRNSYVWVSVGNLTSTTIQISNQYVRNIYLGYDKTPDKYIIILTGDGSIRINGVTYCGSWQDIGFRVRIYGFRNSTRDGIMQVSGTTYSGWINSPDQNVARYVFLGYTSSGTLRTLNGVADRVEILCRRRTSSGETGYYPYITMFSNKPTGNMLGILFTTIDRRWGDESSTDEGVAELQDGSSMPIAFVYMGNDLVIDNTVSGVSILITYAFHDNSGDDYNDASYDGVVMVVGIADENGNIIGYRSFTFRELTRYEDTYPPVAQIQNAVIFIPIPKNSSSKRFYPFIAFQDPYRWSGTKDDLDISLYIDSFSVILYR</sequence>
<keyword evidence="1" id="KW-0812">Transmembrane</keyword>
<dbReference type="EMBL" id="CP002098">
    <property type="protein sequence ID" value="ADM28486.1"/>
    <property type="molecule type" value="Genomic_DNA"/>
</dbReference>
<name>E0SRV5_IGNAA</name>
<organism evidence="2 3">
    <name type="scientific">Ignisphaera aggregans (strain DSM 17230 / JCM 13409 / AQ1.S1)</name>
    <dbReference type="NCBI Taxonomy" id="583356"/>
    <lineage>
        <taxon>Archaea</taxon>
        <taxon>Thermoproteota</taxon>
        <taxon>Thermoprotei</taxon>
        <taxon>Desulfurococcales</taxon>
        <taxon>Desulfurococcaceae</taxon>
        <taxon>Ignisphaera</taxon>
    </lineage>
</organism>
<protein>
    <submittedName>
        <fullName evidence="2">Uncharacterized protein</fullName>
    </submittedName>
</protein>
<keyword evidence="3" id="KW-1185">Reference proteome</keyword>
<keyword evidence="1" id="KW-1133">Transmembrane helix</keyword>
<gene>
    <name evidence="2" type="ordered locus">Igag_1689</name>
</gene>
<evidence type="ECO:0000313" key="3">
    <source>
        <dbReference type="Proteomes" id="UP000001304"/>
    </source>
</evidence>